<evidence type="ECO:0000256" key="6">
    <source>
        <dbReference type="ARBA" id="ARBA00022723"/>
    </source>
</evidence>
<dbReference type="PANTHER" id="PTHR33540:SF2">
    <property type="entry name" value="TRNA THREONYLCARBAMOYLADENOSINE BIOSYNTHESIS PROTEIN TSAE"/>
    <property type="match status" value="1"/>
</dbReference>
<dbReference type="GO" id="GO:0046872">
    <property type="term" value="F:metal ion binding"/>
    <property type="evidence" value="ECO:0007669"/>
    <property type="project" value="UniProtKB-KW"/>
</dbReference>
<keyword evidence="5" id="KW-0819">tRNA processing</keyword>
<evidence type="ECO:0000256" key="3">
    <source>
        <dbReference type="ARBA" id="ARBA00019010"/>
    </source>
</evidence>
<evidence type="ECO:0000256" key="4">
    <source>
        <dbReference type="ARBA" id="ARBA00022490"/>
    </source>
</evidence>
<dbReference type="InterPro" id="IPR027417">
    <property type="entry name" value="P-loop_NTPase"/>
</dbReference>
<comment type="subcellular location">
    <subcellularLocation>
        <location evidence="1">Cytoplasm</location>
    </subcellularLocation>
</comment>
<evidence type="ECO:0000256" key="8">
    <source>
        <dbReference type="ARBA" id="ARBA00022840"/>
    </source>
</evidence>
<dbReference type="OrthoDB" id="9800307at2"/>
<proteinExistence type="inferred from homology"/>
<protein>
    <recommendedName>
        <fullName evidence="3">tRNA threonylcarbamoyladenosine biosynthesis protein TsaE</fullName>
    </recommendedName>
    <alternativeName>
        <fullName evidence="10">t(6)A37 threonylcarbamoyladenosine biosynthesis protein TsaE</fullName>
    </alternativeName>
</protein>
<keyword evidence="9" id="KW-0460">Magnesium</keyword>
<sequence length="153" mass="16806">MNAVLDLPDEAATLEFAARLYRHLPPGCLVYLHGNLGAGKTTFVRGCLRSTGFTGAVKSPTFTLVEEYALPDRTLFHFDLYRLNDPEELEWMGIRDYLRPGATCFIEWPERGAGLLPGADLDIRLEILGPSRRATLAATSEQGRAILAAWAAG</sequence>
<keyword evidence="12" id="KW-1185">Reference proteome</keyword>
<keyword evidence="8" id="KW-0067">ATP-binding</keyword>
<dbReference type="PANTHER" id="PTHR33540">
    <property type="entry name" value="TRNA THREONYLCARBAMOYLADENOSINE BIOSYNTHESIS PROTEIN TSAE"/>
    <property type="match status" value="1"/>
</dbReference>
<keyword evidence="7" id="KW-0547">Nucleotide-binding</keyword>
<reference evidence="11 12" key="1">
    <citation type="submission" date="2016-12" db="EMBL/GenBank/DDBJ databases">
        <authorList>
            <person name="Song W.-J."/>
            <person name="Kurnit D.M."/>
        </authorList>
    </citation>
    <scope>NUCLEOTIDE SEQUENCE [LARGE SCALE GENOMIC DNA]</scope>
    <source>
        <strain evidence="11 12">175</strain>
    </source>
</reference>
<name>A0A1Y6CX81_9GAMM</name>
<evidence type="ECO:0000313" key="11">
    <source>
        <dbReference type="EMBL" id="SMF94850.1"/>
    </source>
</evidence>
<evidence type="ECO:0000256" key="10">
    <source>
        <dbReference type="ARBA" id="ARBA00032441"/>
    </source>
</evidence>
<dbReference type="InterPro" id="IPR003442">
    <property type="entry name" value="T6A_TsaE"/>
</dbReference>
<evidence type="ECO:0000256" key="9">
    <source>
        <dbReference type="ARBA" id="ARBA00022842"/>
    </source>
</evidence>
<dbReference type="AlphaFoldDB" id="A0A1Y6CX81"/>
<keyword evidence="4" id="KW-0963">Cytoplasm</keyword>
<evidence type="ECO:0000256" key="1">
    <source>
        <dbReference type="ARBA" id="ARBA00004496"/>
    </source>
</evidence>
<dbReference type="GO" id="GO:0005524">
    <property type="term" value="F:ATP binding"/>
    <property type="evidence" value="ECO:0007669"/>
    <property type="project" value="UniProtKB-KW"/>
</dbReference>
<keyword evidence="6" id="KW-0479">Metal-binding</keyword>
<dbReference type="EMBL" id="FXAM01000001">
    <property type="protein sequence ID" value="SMF94850.1"/>
    <property type="molecule type" value="Genomic_DNA"/>
</dbReference>
<organism evidence="11 12">
    <name type="scientific">Methylomagnum ishizawai</name>
    <dbReference type="NCBI Taxonomy" id="1760988"/>
    <lineage>
        <taxon>Bacteria</taxon>
        <taxon>Pseudomonadati</taxon>
        <taxon>Pseudomonadota</taxon>
        <taxon>Gammaproteobacteria</taxon>
        <taxon>Methylococcales</taxon>
        <taxon>Methylococcaceae</taxon>
        <taxon>Methylomagnum</taxon>
    </lineage>
</organism>
<dbReference type="Gene3D" id="3.40.50.300">
    <property type="entry name" value="P-loop containing nucleotide triphosphate hydrolases"/>
    <property type="match status" value="1"/>
</dbReference>
<comment type="similarity">
    <text evidence="2">Belongs to the TsaE family.</text>
</comment>
<evidence type="ECO:0000256" key="7">
    <source>
        <dbReference type="ARBA" id="ARBA00022741"/>
    </source>
</evidence>
<evidence type="ECO:0000256" key="5">
    <source>
        <dbReference type="ARBA" id="ARBA00022694"/>
    </source>
</evidence>
<dbReference type="Proteomes" id="UP000192923">
    <property type="component" value="Unassembled WGS sequence"/>
</dbReference>
<dbReference type="RefSeq" id="WP_085212586.1">
    <property type="nucleotide sequence ID" value="NZ_FXAM01000001.1"/>
</dbReference>
<gene>
    <name evidence="11" type="ORF">SAMN02949497_2186</name>
</gene>
<accession>A0A1Y6CX81</accession>
<dbReference type="GO" id="GO:0005737">
    <property type="term" value="C:cytoplasm"/>
    <property type="evidence" value="ECO:0007669"/>
    <property type="project" value="UniProtKB-SubCell"/>
</dbReference>
<dbReference type="Pfam" id="PF02367">
    <property type="entry name" value="TsaE"/>
    <property type="match status" value="1"/>
</dbReference>
<dbReference type="SUPFAM" id="SSF52540">
    <property type="entry name" value="P-loop containing nucleoside triphosphate hydrolases"/>
    <property type="match status" value="1"/>
</dbReference>
<dbReference type="NCBIfam" id="TIGR00150">
    <property type="entry name" value="T6A_YjeE"/>
    <property type="match status" value="1"/>
</dbReference>
<evidence type="ECO:0000313" key="12">
    <source>
        <dbReference type="Proteomes" id="UP000192923"/>
    </source>
</evidence>
<evidence type="ECO:0000256" key="2">
    <source>
        <dbReference type="ARBA" id="ARBA00007599"/>
    </source>
</evidence>
<dbReference type="STRING" id="1760988.SAMN02949497_2186"/>
<dbReference type="GO" id="GO:0002949">
    <property type="term" value="P:tRNA threonylcarbamoyladenosine modification"/>
    <property type="evidence" value="ECO:0007669"/>
    <property type="project" value="InterPro"/>
</dbReference>